<name>A0A1R1K2H9_ALCXX</name>
<dbReference type="OrthoDB" id="8666783at2"/>
<dbReference type="InterPro" id="IPR025851">
    <property type="entry name" value="SUKH-4"/>
</dbReference>
<dbReference type="EMBL" id="MJMN01000001">
    <property type="protein sequence ID" value="OMG93637.1"/>
    <property type="molecule type" value="Genomic_DNA"/>
</dbReference>
<evidence type="ECO:0000313" key="2">
    <source>
        <dbReference type="Proteomes" id="UP000187251"/>
    </source>
</evidence>
<proteinExistence type="predicted"/>
<organism evidence="1 2">
    <name type="scientific">Alcaligenes xylosoxydans xylosoxydans</name>
    <name type="common">Achromobacter xylosoxidans</name>
    <dbReference type="NCBI Taxonomy" id="85698"/>
    <lineage>
        <taxon>Bacteria</taxon>
        <taxon>Pseudomonadati</taxon>
        <taxon>Pseudomonadota</taxon>
        <taxon>Betaproteobacteria</taxon>
        <taxon>Burkholderiales</taxon>
        <taxon>Alcaligenaceae</taxon>
        <taxon>Achromobacter</taxon>
    </lineage>
</organism>
<gene>
    <name evidence="1" type="ORF">BIZ92_04760</name>
</gene>
<evidence type="ECO:0008006" key="3">
    <source>
        <dbReference type="Google" id="ProtNLM"/>
    </source>
</evidence>
<protein>
    <recommendedName>
        <fullName evidence="3">SUKH-4 immunity protein of toxin-antitoxin system</fullName>
    </recommendedName>
</protein>
<sequence>MNHDELAGLYAGGATRLAPDTLTGAGLDARACAWLLDPGLPVHPDPAVALVEFVPPAIHRSPGGAMLVFAREPWADALWLAIAADGRVVTAGEDAAPLFVNTRVEHFLHFLAALQRFQAEANRHHPGPRVYSQSEMQARLDALRRGEFVRRHQPAAGSEPPSFDRPAALRQLDRTWQQHDAKALRRGGWWCRIREQLRDGLL</sequence>
<evidence type="ECO:0000313" key="1">
    <source>
        <dbReference type="EMBL" id="OMG93637.1"/>
    </source>
</evidence>
<dbReference type="Proteomes" id="UP000187251">
    <property type="component" value="Unassembled WGS sequence"/>
</dbReference>
<dbReference type="AlphaFoldDB" id="A0A1R1K2H9"/>
<comment type="caution">
    <text evidence="1">The sequence shown here is derived from an EMBL/GenBank/DDBJ whole genome shotgun (WGS) entry which is preliminary data.</text>
</comment>
<dbReference type="RefSeq" id="WP_076408625.1">
    <property type="nucleotide sequence ID" value="NZ_AP028040.1"/>
</dbReference>
<reference evidence="1 2" key="1">
    <citation type="submission" date="2016-09" db="EMBL/GenBank/DDBJ databases">
        <title>Phylogenomics of Achromobacter.</title>
        <authorList>
            <person name="Jeukens J."/>
            <person name="Freschi L."/>
            <person name="Vincent A.T."/>
            <person name="Emond-Rheault J.-G."/>
            <person name="Kukavica-Ibrulj I."/>
            <person name="Charette S.J."/>
            <person name="Levesque R.C."/>
        </authorList>
    </citation>
    <scope>NUCLEOTIDE SEQUENCE [LARGE SCALE GENOMIC DNA]</scope>
    <source>
        <strain evidence="1 2">AUS488</strain>
    </source>
</reference>
<accession>A0A1R1K2H9</accession>
<dbReference type="Pfam" id="PF14435">
    <property type="entry name" value="SUKH-4"/>
    <property type="match status" value="1"/>
</dbReference>